<gene>
    <name evidence="1" type="ORF">RJT34_01298</name>
</gene>
<comment type="caution">
    <text evidence="1">The sequence shown here is derived from an EMBL/GenBank/DDBJ whole genome shotgun (WGS) entry which is preliminary data.</text>
</comment>
<dbReference type="EMBL" id="JAYKXN010000001">
    <property type="protein sequence ID" value="KAK7317240.1"/>
    <property type="molecule type" value="Genomic_DNA"/>
</dbReference>
<proteinExistence type="predicted"/>
<name>A0AAN9PYG5_CLITE</name>
<organism evidence="1 2">
    <name type="scientific">Clitoria ternatea</name>
    <name type="common">Butterfly pea</name>
    <dbReference type="NCBI Taxonomy" id="43366"/>
    <lineage>
        <taxon>Eukaryota</taxon>
        <taxon>Viridiplantae</taxon>
        <taxon>Streptophyta</taxon>
        <taxon>Embryophyta</taxon>
        <taxon>Tracheophyta</taxon>
        <taxon>Spermatophyta</taxon>
        <taxon>Magnoliopsida</taxon>
        <taxon>eudicotyledons</taxon>
        <taxon>Gunneridae</taxon>
        <taxon>Pentapetalae</taxon>
        <taxon>rosids</taxon>
        <taxon>fabids</taxon>
        <taxon>Fabales</taxon>
        <taxon>Fabaceae</taxon>
        <taxon>Papilionoideae</taxon>
        <taxon>50 kb inversion clade</taxon>
        <taxon>NPAAA clade</taxon>
        <taxon>indigoferoid/millettioid clade</taxon>
        <taxon>Phaseoleae</taxon>
        <taxon>Clitoria</taxon>
    </lineage>
</organism>
<reference evidence="1 2" key="1">
    <citation type="submission" date="2024-01" db="EMBL/GenBank/DDBJ databases">
        <title>The genomes of 5 underutilized Papilionoideae crops provide insights into root nodulation and disease resistance.</title>
        <authorList>
            <person name="Yuan L."/>
        </authorList>
    </citation>
    <scope>NUCLEOTIDE SEQUENCE [LARGE SCALE GENOMIC DNA]</scope>
    <source>
        <strain evidence="1">LY-2023</strain>
        <tissue evidence="1">Leaf</tissue>
    </source>
</reference>
<dbReference type="AlphaFoldDB" id="A0AAN9PYG5"/>
<dbReference type="Proteomes" id="UP001359559">
    <property type="component" value="Unassembled WGS sequence"/>
</dbReference>
<evidence type="ECO:0000313" key="2">
    <source>
        <dbReference type="Proteomes" id="UP001359559"/>
    </source>
</evidence>
<accession>A0AAN9PYG5</accession>
<evidence type="ECO:0000313" key="1">
    <source>
        <dbReference type="EMBL" id="KAK7317240.1"/>
    </source>
</evidence>
<protein>
    <submittedName>
        <fullName evidence="1">Uncharacterized protein</fullName>
    </submittedName>
</protein>
<keyword evidence="2" id="KW-1185">Reference proteome</keyword>
<sequence length="102" mass="12029">MALPGSAQLTQFPFHQLHHALHPHSPLHFHSNGSHSPKRPSAREIHIHIHGFQRHFAMKKLGHSNSSYHALDRTIQTFVVFFFFLYNFPRRHYSMQIQQLIN</sequence>